<sequence>MSSPGKYRSDFVSHKPMSYPQMKVLLVAEMRGHGSSIKPHIEYLRCLSRSHSFTEQTTLGASIGVGLSACATIQINLFRVPCSMRDAFVQLSRTRQSSISRFQSRSKLLDMHERRQRDNGKNIGSTGRPHGRETEPWVEIPMLGAQRSCRPVRFCRPSGLTNIQCMSCGKRLRSGHW</sequence>
<proteinExistence type="predicted"/>
<dbReference type="AlphaFoldDB" id="A0A9W4XNY6"/>
<gene>
    <name evidence="2" type="ORF">PDIGIT_LOCUS247</name>
</gene>
<evidence type="ECO:0000313" key="2">
    <source>
        <dbReference type="EMBL" id="CAI6231890.1"/>
    </source>
</evidence>
<protein>
    <submittedName>
        <fullName evidence="2">Uncharacterized protein</fullName>
    </submittedName>
</protein>
<dbReference type="EMBL" id="CAOQHR010000001">
    <property type="protein sequence ID" value="CAI6231890.1"/>
    <property type="molecule type" value="Genomic_DNA"/>
</dbReference>
<evidence type="ECO:0000256" key="1">
    <source>
        <dbReference type="SAM" id="MobiDB-lite"/>
    </source>
</evidence>
<name>A0A9W4XNY6_9PLEO</name>
<evidence type="ECO:0000313" key="3">
    <source>
        <dbReference type="Proteomes" id="UP001152607"/>
    </source>
</evidence>
<reference evidence="2" key="1">
    <citation type="submission" date="2023-01" db="EMBL/GenBank/DDBJ databases">
        <authorList>
            <person name="Van Ghelder C."/>
            <person name="Rancurel C."/>
        </authorList>
    </citation>
    <scope>NUCLEOTIDE SEQUENCE</scope>
    <source>
        <strain evidence="2">CNCM I-4278</strain>
    </source>
</reference>
<keyword evidence="3" id="KW-1185">Reference proteome</keyword>
<feature type="compositionally biased region" description="Basic and acidic residues" evidence="1">
    <location>
        <begin position="109"/>
        <end position="120"/>
    </location>
</feature>
<accession>A0A9W4XNY6</accession>
<comment type="caution">
    <text evidence="2">The sequence shown here is derived from an EMBL/GenBank/DDBJ whole genome shotgun (WGS) entry which is preliminary data.</text>
</comment>
<feature type="region of interest" description="Disordered" evidence="1">
    <location>
        <begin position="109"/>
        <end position="137"/>
    </location>
</feature>
<dbReference type="Proteomes" id="UP001152607">
    <property type="component" value="Unassembled WGS sequence"/>
</dbReference>
<organism evidence="2 3">
    <name type="scientific">Periconia digitata</name>
    <dbReference type="NCBI Taxonomy" id="1303443"/>
    <lineage>
        <taxon>Eukaryota</taxon>
        <taxon>Fungi</taxon>
        <taxon>Dikarya</taxon>
        <taxon>Ascomycota</taxon>
        <taxon>Pezizomycotina</taxon>
        <taxon>Dothideomycetes</taxon>
        <taxon>Pleosporomycetidae</taxon>
        <taxon>Pleosporales</taxon>
        <taxon>Massarineae</taxon>
        <taxon>Periconiaceae</taxon>
        <taxon>Periconia</taxon>
    </lineage>
</organism>